<organism evidence="2 3">
    <name type="scientific">Penicillium nordicum</name>
    <dbReference type="NCBI Taxonomy" id="229535"/>
    <lineage>
        <taxon>Eukaryota</taxon>
        <taxon>Fungi</taxon>
        <taxon>Dikarya</taxon>
        <taxon>Ascomycota</taxon>
        <taxon>Pezizomycotina</taxon>
        <taxon>Eurotiomycetes</taxon>
        <taxon>Eurotiomycetidae</taxon>
        <taxon>Eurotiales</taxon>
        <taxon>Aspergillaceae</taxon>
        <taxon>Penicillium</taxon>
    </lineage>
</organism>
<dbReference type="AlphaFoldDB" id="A0A0M8P3Y9"/>
<feature type="compositionally biased region" description="Basic and acidic residues" evidence="1">
    <location>
        <begin position="8"/>
        <end position="23"/>
    </location>
</feature>
<protein>
    <submittedName>
        <fullName evidence="2">Uncharacterized protein</fullName>
    </submittedName>
</protein>
<gene>
    <name evidence="2" type="ORF">ACN38_g8944</name>
</gene>
<evidence type="ECO:0000313" key="3">
    <source>
        <dbReference type="Proteomes" id="UP000037696"/>
    </source>
</evidence>
<comment type="caution">
    <text evidence="2">The sequence shown here is derived from an EMBL/GenBank/DDBJ whole genome shotgun (WGS) entry which is preliminary data.</text>
</comment>
<reference evidence="2 3" key="1">
    <citation type="submission" date="2015-08" db="EMBL/GenBank/DDBJ databases">
        <title>Genome sequencing of Penicillium nordicum.</title>
        <authorList>
            <person name="Nguyen H.D."/>
            <person name="Seifert K.A."/>
        </authorList>
    </citation>
    <scope>NUCLEOTIDE SEQUENCE [LARGE SCALE GENOMIC DNA]</scope>
    <source>
        <strain evidence="2 3">DAOMC 185683</strain>
    </source>
</reference>
<evidence type="ECO:0000313" key="2">
    <source>
        <dbReference type="EMBL" id="KOS40191.1"/>
    </source>
</evidence>
<accession>A0A0M8P3Y9</accession>
<sequence length="106" mass="12291">MQTTINRIGKDNRRQTENKENKEKTIGQPVCYFPIQRFAARELKTQLHPVASSHLHLSALYPFPNFSTHYSSFTLHLASFLFSFLQLSSTLSQEFTLRFSFLTASF</sequence>
<proteinExistence type="predicted"/>
<evidence type="ECO:0000256" key="1">
    <source>
        <dbReference type="SAM" id="MobiDB-lite"/>
    </source>
</evidence>
<dbReference type="Proteomes" id="UP000037696">
    <property type="component" value="Unassembled WGS sequence"/>
</dbReference>
<dbReference type="EMBL" id="LHQQ01000173">
    <property type="protein sequence ID" value="KOS40191.1"/>
    <property type="molecule type" value="Genomic_DNA"/>
</dbReference>
<feature type="region of interest" description="Disordered" evidence="1">
    <location>
        <begin position="1"/>
        <end position="23"/>
    </location>
</feature>
<keyword evidence="3" id="KW-1185">Reference proteome</keyword>
<name>A0A0M8P3Y9_9EURO</name>